<feature type="region of interest" description="Disordered" evidence="1">
    <location>
        <begin position="1"/>
        <end position="22"/>
    </location>
</feature>
<sequence length="22" mass="2471">MANDREARSEGHQGKYHTPNTA</sequence>
<proteinExistence type="predicted"/>
<evidence type="ECO:0000256" key="1">
    <source>
        <dbReference type="SAM" id="MobiDB-lite"/>
    </source>
</evidence>
<feature type="compositionally biased region" description="Basic and acidic residues" evidence="1">
    <location>
        <begin position="1"/>
        <end position="13"/>
    </location>
</feature>
<dbReference type="EMBL" id="GGEC01004263">
    <property type="protein sequence ID" value="MBW84746.1"/>
    <property type="molecule type" value="Transcribed_RNA"/>
</dbReference>
<accession>A0A2P2IU51</accession>
<protein>
    <submittedName>
        <fullName evidence="2">Polyols transporter 1 putative polyol transporter protein 1</fullName>
    </submittedName>
</protein>
<dbReference type="AlphaFoldDB" id="A0A2P2IU51"/>
<organism evidence="2">
    <name type="scientific">Rhizophora mucronata</name>
    <name type="common">Asiatic mangrove</name>
    <dbReference type="NCBI Taxonomy" id="61149"/>
    <lineage>
        <taxon>Eukaryota</taxon>
        <taxon>Viridiplantae</taxon>
        <taxon>Streptophyta</taxon>
        <taxon>Embryophyta</taxon>
        <taxon>Tracheophyta</taxon>
        <taxon>Spermatophyta</taxon>
        <taxon>Magnoliopsida</taxon>
        <taxon>eudicotyledons</taxon>
        <taxon>Gunneridae</taxon>
        <taxon>Pentapetalae</taxon>
        <taxon>rosids</taxon>
        <taxon>fabids</taxon>
        <taxon>Malpighiales</taxon>
        <taxon>Rhizophoraceae</taxon>
        <taxon>Rhizophora</taxon>
    </lineage>
</organism>
<evidence type="ECO:0000313" key="2">
    <source>
        <dbReference type="EMBL" id="MBW84746.1"/>
    </source>
</evidence>
<reference evidence="2" key="1">
    <citation type="submission" date="2018-02" db="EMBL/GenBank/DDBJ databases">
        <title>Rhizophora mucronata_Transcriptome.</title>
        <authorList>
            <person name="Meera S.P."/>
            <person name="Sreeshan A."/>
            <person name="Augustine A."/>
        </authorList>
    </citation>
    <scope>NUCLEOTIDE SEQUENCE</scope>
    <source>
        <tissue evidence="2">Leaf</tissue>
    </source>
</reference>
<name>A0A2P2IU51_RHIMU</name>